<evidence type="ECO:0000313" key="3">
    <source>
        <dbReference type="EMBL" id="KAF4618475.1"/>
    </source>
</evidence>
<feature type="region of interest" description="Disordered" evidence="1">
    <location>
        <begin position="425"/>
        <end position="446"/>
    </location>
</feature>
<feature type="compositionally biased region" description="Low complexity" evidence="1">
    <location>
        <begin position="109"/>
        <end position="123"/>
    </location>
</feature>
<reference evidence="3 4" key="1">
    <citation type="submission" date="2019-12" db="EMBL/GenBank/DDBJ databases">
        <authorList>
            <person name="Floudas D."/>
            <person name="Bentzer J."/>
            <person name="Ahren D."/>
            <person name="Johansson T."/>
            <person name="Persson P."/>
            <person name="Tunlid A."/>
        </authorList>
    </citation>
    <scope>NUCLEOTIDE SEQUENCE [LARGE SCALE GENOMIC DNA]</scope>
    <source>
        <strain evidence="3 4">CBS 102.39</strain>
    </source>
</reference>
<accession>A0A8H4QXG2</accession>
<evidence type="ECO:0000313" key="4">
    <source>
        <dbReference type="Proteomes" id="UP000521872"/>
    </source>
</evidence>
<proteinExistence type="predicted"/>
<dbReference type="PANTHER" id="PTHR45786">
    <property type="entry name" value="DNA BINDING PROTEIN-LIKE"/>
    <property type="match status" value="1"/>
</dbReference>
<feature type="compositionally biased region" description="Basic and acidic residues" evidence="1">
    <location>
        <begin position="1"/>
        <end position="10"/>
    </location>
</feature>
<evidence type="ECO:0000256" key="1">
    <source>
        <dbReference type="SAM" id="MobiDB-lite"/>
    </source>
</evidence>
<gene>
    <name evidence="3" type="ORF">D9613_010190</name>
</gene>
<sequence length="945" mass="107969">MTPMPREHRVQRVPPLPPTPPMTQGRVASPDGQRFTPQQRHLASASPLTPPATQNRTNLPNNGQPTQLLTPPPTQQPNQNTAPLRHGQEGQENTASAHGQNAGAERSGNRNQRTAAAAANPRFPAVPNPPRERRRNLFLAARQPYHEPPQRHDLGRMDVPCSQCGALHWMDEKLSNSSKRNPRFGLCCMEGKVRIPPIGVPPQPLLHLLTSDEPVAVKFREDSWKYNRAFAFTSIGVQEDHSVNHGQHRGPPVFRICGELYHRTGALSTAGETLPARPRYAQLYIYEPRAALDMRMSSNADLNRNIMQDLQSMLNEHHQYVPVYKYAHEILQQYDPANDVQIRLQLTPGLDRRRYNLPTADEVAVILPGNTATQPRDIVLRLRSGPLQRISDCHPAYAPLQYPLLFPYGENGWYPEMKLYESDEQRAERLRGRDQRAEEGHEDGIDVEARASDTRRLTLTRYVAHRIHFRPNEFNSLLRGGRLFTRYIVDMFASADQQRLSWIVKNQAILRAARFNNLEDASITDGPHRDLHDLGQRIILPASHTASARYMFQGYQDAMALARHYRKVDIFLTATCNPRWPEIERELLPGQTAYDRPDLVARVFQLKKKALIDYIYINGIFGHAVAYVYTIEFQKRGLPHVHCLIFLEEPYKLLTPDDIDSCISAELPDPETQPLLYEAVTTCMIHGPCGPGYPNAQCMVDGKCSKGYPKDFQEFTTLDRNHYPRYRRRNNGRTAEIGGRTIDNRNVVPYSPFLSAEFFCHINVECAISLSSFKYVFKYTHKGSDRASLEVDRNDEVKRYVDGRYISPPDAVWRIFHFDIREQVPNVVRLQVHLENHQMIVFNPDQDLDAILQRGSSHKTTLTAFFAANADPGPLGLEARKYTYQEFPQHFVFDQTKKKWSIRKQGRALGRMNWIPPTEGELCYERLLLTIRKGATSLPPGMALR</sequence>
<feature type="compositionally biased region" description="Polar residues" evidence="1">
    <location>
        <begin position="51"/>
        <end position="63"/>
    </location>
</feature>
<dbReference type="AlphaFoldDB" id="A0A8H4QXG2"/>
<feature type="compositionally biased region" description="Polar residues" evidence="1">
    <location>
        <begin position="90"/>
        <end position="99"/>
    </location>
</feature>
<feature type="region of interest" description="Disordered" evidence="1">
    <location>
        <begin position="1"/>
        <end position="131"/>
    </location>
</feature>
<keyword evidence="4" id="KW-1185">Reference proteome</keyword>
<comment type="caution">
    <text evidence="3">The sequence shown here is derived from an EMBL/GenBank/DDBJ whole genome shotgun (WGS) entry which is preliminary data.</text>
</comment>
<dbReference type="EMBL" id="JAACJL010000017">
    <property type="protein sequence ID" value="KAF4618475.1"/>
    <property type="molecule type" value="Genomic_DNA"/>
</dbReference>
<evidence type="ECO:0000259" key="2">
    <source>
        <dbReference type="Pfam" id="PF14214"/>
    </source>
</evidence>
<organism evidence="3 4">
    <name type="scientific">Agrocybe pediades</name>
    <dbReference type="NCBI Taxonomy" id="84607"/>
    <lineage>
        <taxon>Eukaryota</taxon>
        <taxon>Fungi</taxon>
        <taxon>Dikarya</taxon>
        <taxon>Basidiomycota</taxon>
        <taxon>Agaricomycotina</taxon>
        <taxon>Agaricomycetes</taxon>
        <taxon>Agaricomycetidae</taxon>
        <taxon>Agaricales</taxon>
        <taxon>Agaricineae</taxon>
        <taxon>Strophariaceae</taxon>
        <taxon>Agrocybe</taxon>
    </lineage>
</organism>
<protein>
    <recommendedName>
        <fullName evidence="2">Helitron helicase-like domain-containing protein</fullName>
    </recommendedName>
</protein>
<feature type="domain" description="Helitron helicase-like" evidence="2">
    <location>
        <begin position="462"/>
        <end position="645"/>
    </location>
</feature>
<name>A0A8H4QXG2_9AGAR</name>
<dbReference type="Pfam" id="PF14214">
    <property type="entry name" value="Helitron_like_N"/>
    <property type="match status" value="1"/>
</dbReference>
<dbReference type="PANTHER" id="PTHR45786:SF74">
    <property type="entry name" value="ATP-DEPENDENT DNA HELICASE"/>
    <property type="match status" value="1"/>
</dbReference>
<dbReference type="Proteomes" id="UP000521872">
    <property type="component" value="Unassembled WGS sequence"/>
</dbReference>
<dbReference type="InterPro" id="IPR025476">
    <property type="entry name" value="Helitron_helicase-like"/>
</dbReference>